<dbReference type="Proteomes" id="UP000193240">
    <property type="component" value="Unassembled WGS sequence"/>
</dbReference>
<protein>
    <submittedName>
        <fullName evidence="1">Uncharacterized protein</fullName>
    </submittedName>
</protein>
<organism evidence="1 2">
    <name type="scientific">Epicoccum nigrum</name>
    <name type="common">Soil fungus</name>
    <name type="synonym">Epicoccum purpurascens</name>
    <dbReference type="NCBI Taxonomy" id="105696"/>
    <lineage>
        <taxon>Eukaryota</taxon>
        <taxon>Fungi</taxon>
        <taxon>Dikarya</taxon>
        <taxon>Ascomycota</taxon>
        <taxon>Pezizomycotina</taxon>
        <taxon>Dothideomycetes</taxon>
        <taxon>Pleosporomycetidae</taxon>
        <taxon>Pleosporales</taxon>
        <taxon>Pleosporineae</taxon>
        <taxon>Didymellaceae</taxon>
        <taxon>Epicoccum</taxon>
    </lineage>
</organism>
<proteinExistence type="predicted"/>
<evidence type="ECO:0000313" key="1">
    <source>
        <dbReference type="EMBL" id="OSS47026.1"/>
    </source>
</evidence>
<keyword evidence="2" id="KW-1185">Reference proteome</keyword>
<gene>
    <name evidence="1" type="ORF">B5807_09893</name>
</gene>
<dbReference type="AlphaFoldDB" id="A0A1Y2LT34"/>
<accession>A0A1Y2LT34</accession>
<dbReference type="InParanoid" id="A0A1Y2LT34"/>
<evidence type="ECO:0000313" key="2">
    <source>
        <dbReference type="Proteomes" id="UP000193240"/>
    </source>
</evidence>
<sequence length="125" mass="13980">MALAFPQIKHFRAVKLTDYVKKPQKAKWESLLYRKCAGQADEFDHVAAVQDILATHPSELPPNCVCRKSCHVYYMDRKHRDLGAPNKWIGGSTFDFEDGSEEGEVDDTFCESPILATESGGTSLS</sequence>
<name>A0A1Y2LT34_EPING</name>
<reference evidence="1 2" key="1">
    <citation type="journal article" date="2017" name="Genome Announc.">
        <title>Genome sequence of the saprophytic ascomycete Epicoccum nigrum ICMP 19927 strain isolated from New Zealand.</title>
        <authorList>
            <person name="Fokin M."/>
            <person name="Fleetwood D."/>
            <person name="Weir B.S."/>
            <person name="Villas-Boas S.G."/>
        </authorList>
    </citation>
    <scope>NUCLEOTIDE SEQUENCE [LARGE SCALE GENOMIC DNA]</scope>
    <source>
        <strain evidence="1 2">ICMP 19927</strain>
    </source>
</reference>
<dbReference type="EMBL" id="KZ107849">
    <property type="protein sequence ID" value="OSS47026.1"/>
    <property type="molecule type" value="Genomic_DNA"/>
</dbReference>